<dbReference type="EMBL" id="KZ613518">
    <property type="protein sequence ID" value="PMD14886.1"/>
    <property type="molecule type" value="Genomic_DNA"/>
</dbReference>
<organism evidence="2 3">
    <name type="scientific">Hyaloscypha hepaticicola</name>
    <dbReference type="NCBI Taxonomy" id="2082293"/>
    <lineage>
        <taxon>Eukaryota</taxon>
        <taxon>Fungi</taxon>
        <taxon>Dikarya</taxon>
        <taxon>Ascomycota</taxon>
        <taxon>Pezizomycotina</taxon>
        <taxon>Leotiomycetes</taxon>
        <taxon>Helotiales</taxon>
        <taxon>Hyaloscyphaceae</taxon>
        <taxon>Hyaloscypha</taxon>
    </lineage>
</organism>
<evidence type="ECO:0000313" key="3">
    <source>
        <dbReference type="Proteomes" id="UP000235672"/>
    </source>
</evidence>
<gene>
    <name evidence="2" type="ORF">NA56DRAFT_734730</name>
</gene>
<protein>
    <submittedName>
        <fullName evidence="2">Glycoside hydrolase family 18 protein</fullName>
    </submittedName>
</protein>
<proteinExistence type="predicted"/>
<accession>A0A2J6PLX5</accession>
<dbReference type="InterPro" id="IPR001223">
    <property type="entry name" value="Glyco_hydro18_cat"/>
</dbReference>
<dbReference type="Gene3D" id="3.20.20.80">
    <property type="entry name" value="Glycosidases"/>
    <property type="match status" value="1"/>
</dbReference>
<reference evidence="2 3" key="1">
    <citation type="submission" date="2016-05" db="EMBL/GenBank/DDBJ databases">
        <title>A degradative enzymes factory behind the ericoid mycorrhizal symbiosis.</title>
        <authorList>
            <consortium name="DOE Joint Genome Institute"/>
            <person name="Martino E."/>
            <person name="Morin E."/>
            <person name="Grelet G."/>
            <person name="Kuo A."/>
            <person name="Kohler A."/>
            <person name="Daghino S."/>
            <person name="Barry K."/>
            <person name="Choi C."/>
            <person name="Cichocki N."/>
            <person name="Clum A."/>
            <person name="Copeland A."/>
            <person name="Hainaut M."/>
            <person name="Haridas S."/>
            <person name="Labutti K."/>
            <person name="Lindquist E."/>
            <person name="Lipzen A."/>
            <person name="Khouja H.-R."/>
            <person name="Murat C."/>
            <person name="Ohm R."/>
            <person name="Olson A."/>
            <person name="Spatafora J."/>
            <person name="Veneault-Fourrey C."/>
            <person name="Henrissat B."/>
            <person name="Grigoriev I."/>
            <person name="Martin F."/>
            <person name="Perotto S."/>
        </authorList>
    </citation>
    <scope>NUCLEOTIDE SEQUENCE [LARGE SCALE GENOMIC DNA]</scope>
    <source>
        <strain evidence="2 3">UAMH 7357</strain>
    </source>
</reference>
<dbReference type="AlphaFoldDB" id="A0A2J6PLX5"/>
<sequence length="155" mass="17066">MYDKIWEEVKTLKENGIKVMALLGGAAGVTYSKLNGTDDEFNAYYQPLLALLKRKKKHNLDGLDIYIEEKVSISVPLRLINALYQDLGPSSILTMAPLAAALSDKDGSNLSGFSYFTLDTLTTIPCTTSSPFNLISFYNVQFYSGFARSLSTKAS</sequence>
<dbReference type="GO" id="GO:0016787">
    <property type="term" value="F:hydrolase activity"/>
    <property type="evidence" value="ECO:0007669"/>
    <property type="project" value="UniProtKB-KW"/>
</dbReference>
<dbReference type="SUPFAM" id="SSF51445">
    <property type="entry name" value="(Trans)glycosidases"/>
    <property type="match status" value="1"/>
</dbReference>
<name>A0A2J6PLX5_9HELO</name>
<dbReference type="GO" id="GO:0005975">
    <property type="term" value="P:carbohydrate metabolic process"/>
    <property type="evidence" value="ECO:0007669"/>
    <property type="project" value="InterPro"/>
</dbReference>
<dbReference type="PROSITE" id="PS51910">
    <property type="entry name" value="GH18_2"/>
    <property type="match status" value="1"/>
</dbReference>
<keyword evidence="3" id="KW-1185">Reference proteome</keyword>
<dbReference type="InterPro" id="IPR017853">
    <property type="entry name" value="GH"/>
</dbReference>
<evidence type="ECO:0000313" key="2">
    <source>
        <dbReference type="EMBL" id="PMD14886.1"/>
    </source>
</evidence>
<evidence type="ECO:0000259" key="1">
    <source>
        <dbReference type="PROSITE" id="PS51910"/>
    </source>
</evidence>
<feature type="domain" description="GH18" evidence="1">
    <location>
        <begin position="1"/>
        <end position="155"/>
    </location>
</feature>
<dbReference type="OrthoDB" id="3012298at2759"/>
<keyword evidence="2" id="KW-0378">Hydrolase</keyword>
<dbReference type="Proteomes" id="UP000235672">
    <property type="component" value="Unassembled WGS sequence"/>
</dbReference>